<dbReference type="Proteomes" id="UP000644020">
    <property type="component" value="Unassembled WGS sequence"/>
</dbReference>
<comment type="caution">
    <text evidence="2">The sequence shown here is derived from an EMBL/GenBank/DDBJ whole genome shotgun (WGS) entry which is preliminary data.</text>
</comment>
<protein>
    <submittedName>
        <fullName evidence="2">Uncharacterized protein</fullName>
    </submittedName>
</protein>
<feature type="region of interest" description="Disordered" evidence="1">
    <location>
        <begin position="1"/>
        <end position="21"/>
    </location>
</feature>
<evidence type="ECO:0000256" key="1">
    <source>
        <dbReference type="SAM" id="MobiDB-lite"/>
    </source>
</evidence>
<reference evidence="2" key="1">
    <citation type="journal article" date="2014" name="Int. J. Syst. Evol. Microbiol.">
        <title>Complete genome sequence of Corynebacterium casei LMG S-19264T (=DSM 44701T), isolated from a smear-ripened cheese.</title>
        <authorList>
            <consortium name="US DOE Joint Genome Institute (JGI-PGF)"/>
            <person name="Walter F."/>
            <person name="Albersmeier A."/>
            <person name="Kalinowski J."/>
            <person name="Ruckert C."/>
        </authorList>
    </citation>
    <scope>NUCLEOTIDE SEQUENCE</scope>
    <source>
        <strain evidence="2">JCM 4518</strain>
    </source>
</reference>
<dbReference type="AlphaFoldDB" id="A0A918WDS6"/>
<sequence>MTAPFPHRSPDSGAQGEPRLYGVPSRDLVALAEAGWERFLAAAEGEQPETDSGQ</sequence>
<organism evidence="2 3">
    <name type="scientific">Streptomyces termitum</name>
    <dbReference type="NCBI Taxonomy" id="67368"/>
    <lineage>
        <taxon>Bacteria</taxon>
        <taxon>Bacillati</taxon>
        <taxon>Actinomycetota</taxon>
        <taxon>Actinomycetes</taxon>
        <taxon>Kitasatosporales</taxon>
        <taxon>Streptomycetaceae</taxon>
        <taxon>Streptomyces</taxon>
    </lineage>
</organism>
<dbReference type="RefSeq" id="WP_189983222.1">
    <property type="nucleotide sequence ID" value="NZ_BMUL01000025.1"/>
</dbReference>
<reference evidence="2" key="2">
    <citation type="submission" date="2020-09" db="EMBL/GenBank/DDBJ databases">
        <authorList>
            <person name="Sun Q."/>
            <person name="Ohkuma M."/>
        </authorList>
    </citation>
    <scope>NUCLEOTIDE SEQUENCE</scope>
    <source>
        <strain evidence="2">JCM 4518</strain>
    </source>
</reference>
<proteinExistence type="predicted"/>
<accession>A0A918WDS6</accession>
<keyword evidence="3" id="KW-1185">Reference proteome</keyword>
<gene>
    <name evidence="2" type="ORF">GCM10010305_60400</name>
</gene>
<name>A0A918WDS6_9ACTN</name>
<evidence type="ECO:0000313" key="3">
    <source>
        <dbReference type="Proteomes" id="UP000644020"/>
    </source>
</evidence>
<evidence type="ECO:0000313" key="2">
    <source>
        <dbReference type="EMBL" id="GHB09340.1"/>
    </source>
</evidence>
<dbReference type="EMBL" id="BMUL01000025">
    <property type="protein sequence ID" value="GHB09340.1"/>
    <property type="molecule type" value="Genomic_DNA"/>
</dbReference>